<dbReference type="Proteomes" id="UP001595823">
    <property type="component" value="Unassembled WGS sequence"/>
</dbReference>
<sequence>MSEQHALLPISDSLKKSLETASSGYCAALQLTPAMDDYLTAERCLPPETVRAARLGYVDEPAPGHVHVAGRLAIPYYCLASTVTGIRFRCLEAHDCKAIKCPKYLAIADVDTRLYFTYTYRRDHPDVHVTEGEIDALTLASLGLNVIGIPGANAWRPRWTRVLEGHQRVFVWGDPDEAGQKFNKTVTRAVRHAVPVPLEDHDVNGTHTALGAETLLEYLSLAA</sequence>
<organism evidence="1 2">
    <name type="scientific">Salininema proteolyticum</name>
    <dbReference type="NCBI Taxonomy" id="1607685"/>
    <lineage>
        <taxon>Bacteria</taxon>
        <taxon>Bacillati</taxon>
        <taxon>Actinomycetota</taxon>
        <taxon>Actinomycetes</taxon>
        <taxon>Glycomycetales</taxon>
        <taxon>Glycomycetaceae</taxon>
        <taxon>Salininema</taxon>
    </lineage>
</organism>
<protein>
    <submittedName>
        <fullName evidence="1">Toprim domain-containing protein</fullName>
    </submittedName>
</protein>
<dbReference type="InterPro" id="IPR034154">
    <property type="entry name" value="TOPRIM_DnaG/twinkle"/>
</dbReference>
<dbReference type="RefSeq" id="WP_380617838.1">
    <property type="nucleotide sequence ID" value="NZ_JBHSDK010000002.1"/>
</dbReference>
<dbReference type="Pfam" id="PF13155">
    <property type="entry name" value="Toprim_2"/>
    <property type="match status" value="1"/>
</dbReference>
<dbReference type="SUPFAM" id="SSF56731">
    <property type="entry name" value="DNA primase core"/>
    <property type="match status" value="1"/>
</dbReference>
<accession>A0ABV8TU42</accession>
<keyword evidence="2" id="KW-1185">Reference proteome</keyword>
<evidence type="ECO:0000313" key="2">
    <source>
        <dbReference type="Proteomes" id="UP001595823"/>
    </source>
</evidence>
<evidence type="ECO:0000313" key="1">
    <source>
        <dbReference type="EMBL" id="MFC4334105.1"/>
    </source>
</evidence>
<name>A0ABV8TU42_9ACTN</name>
<proteinExistence type="predicted"/>
<gene>
    <name evidence="1" type="ORF">ACFPET_02715</name>
</gene>
<reference evidence="2" key="1">
    <citation type="journal article" date="2019" name="Int. J. Syst. Evol. Microbiol.">
        <title>The Global Catalogue of Microorganisms (GCM) 10K type strain sequencing project: providing services to taxonomists for standard genome sequencing and annotation.</title>
        <authorList>
            <consortium name="The Broad Institute Genomics Platform"/>
            <consortium name="The Broad Institute Genome Sequencing Center for Infectious Disease"/>
            <person name="Wu L."/>
            <person name="Ma J."/>
        </authorList>
    </citation>
    <scope>NUCLEOTIDE SEQUENCE [LARGE SCALE GENOMIC DNA]</scope>
    <source>
        <strain evidence="2">IBRC-M 10908</strain>
    </source>
</reference>
<dbReference type="CDD" id="cd01029">
    <property type="entry name" value="TOPRIM_primases"/>
    <property type="match status" value="1"/>
</dbReference>
<dbReference type="Gene3D" id="3.40.1360.10">
    <property type="match status" value="1"/>
</dbReference>
<dbReference type="EMBL" id="JBHSDK010000002">
    <property type="protein sequence ID" value="MFC4334105.1"/>
    <property type="molecule type" value="Genomic_DNA"/>
</dbReference>
<comment type="caution">
    <text evidence="1">The sequence shown here is derived from an EMBL/GenBank/DDBJ whole genome shotgun (WGS) entry which is preliminary data.</text>
</comment>